<keyword evidence="8" id="KW-1003">Cell membrane</keyword>
<dbReference type="AlphaFoldDB" id="A0A1M6HUJ5"/>
<feature type="transmembrane region" description="Helical" evidence="19">
    <location>
        <begin position="221"/>
        <end position="243"/>
    </location>
</feature>
<evidence type="ECO:0000256" key="18">
    <source>
        <dbReference type="RuleBase" id="RU003938"/>
    </source>
</evidence>
<feature type="transmembrane region" description="Helical" evidence="19">
    <location>
        <begin position="94"/>
        <end position="113"/>
    </location>
</feature>
<feature type="transmembrane region" description="Helical" evidence="19">
    <location>
        <begin position="125"/>
        <end position="142"/>
    </location>
</feature>
<keyword evidence="13 19" id="KW-1133">Transmembrane helix</keyword>
<evidence type="ECO:0000256" key="10">
    <source>
        <dbReference type="ARBA" id="ARBA00022679"/>
    </source>
</evidence>
<evidence type="ECO:0000313" key="21">
    <source>
        <dbReference type="Proteomes" id="UP000184301"/>
    </source>
</evidence>
<dbReference type="PROSITE" id="PS01315">
    <property type="entry name" value="CDS"/>
    <property type="match status" value="1"/>
</dbReference>
<feature type="transmembrane region" description="Helical" evidence="19">
    <location>
        <begin position="53"/>
        <end position="74"/>
    </location>
</feature>
<organism evidence="20 21">
    <name type="scientific">Hespellia stercorisuis DSM 15480</name>
    <dbReference type="NCBI Taxonomy" id="1121950"/>
    <lineage>
        <taxon>Bacteria</taxon>
        <taxon>Bacillati</taxon>
        <taxon>Bacillota</taxon>
        <taxon>Clostridia</taxon>
        <taxon>Lachnospirales</taxon>
        <taxon>Lachnospiraceae</taxon>
        <taxon>Hespellia</taxon>
    </lineage>
</organism>
<evidence type="ECO:0000256" key="13">
    <source>
        <dbReference type="ARBA" id="ARBA00022989"/>
    </source>
</evidence>
<evidence type="ECO:0000256" key="8">
    <source>
        <dbReference type="ARBA" id="ARBA00022475"/>
    </source>
</evidence>
<protein>
    <recommendedName>
        <fullName evidence="7 18">Phosphatidate cytidylyltransferase</fullName>
        <ecNumber evidence="6 18">2.7.7.41</ecNumber>
    </recommendedName>
</protein>
<evidence type="ECO:0000256" key="14">
    <source>
        <dbReference type="ARBA" id="ARBA00023098"/>
    </source>
</evidence>
<dbReference type="PANTHER" id="PTHR46382">
    <property type="entry name" value="PHOSPHATIDATE CYTIDYLYLTRANSFERASE"/>
    <property type="match status" value="1"/>
</dbReference>
<dbReference type="STRING" id="1121950.SAMN02745243_00152"/>
<keyword evidence="12 18" id="KW-0548">Nucleotidyltransferase</keyword>
<dbReference type="UniPathway" id="UPA00557">
    <property type="reaction ID" value="UER00614"/>
</dbReference>
<evidence type="ECO:0000256" key="19">
    <source>
        <dbReference type="SAM" id="Phobius"/>
    </source>
</evidence>
<comment type="subcellular location">
    <subcellularLocation>
        <location evidence="2">Cell membrane</location>
        <topology evidence="2">Multi-pass membrane protein</topology>
    </subcellularLocation>
</comment>
<evidence type="ECO:0000256" key="3">
    <source>
        <dbReference type="ARBA" id="ARBA00005119"/>
    </source>
</evidence>
<keyword evidence="10 18" id="KW-0808">Transferase</keyword>
<keyword evidence="9" id="KW-0444">Lipid biosynthesis</keyword>
<accession>A0A1M6HUJ5</accession>
<evidence type="ECO:0000256" key="2">
    <source>
        <dbReference type="ARBA" id="ARBA00004651"/>
    </source>
</evidence>
<keyword evidence="15 19" id="KW-0472">Membrane</keyword>
<comment type="pathway">
    <text evidence="4">Lipid metabolism.</text>
</comment>
<name>A0A1M6HUJ5_9FIRM</name>
<evidence type="ECO:0000256" key="15">
    <source>
        <dbReference type="ARBA" id="ARBA00023136"/>
    </source>
</evidence>
<dbReference type="PANTHER" id="PTHR46382:SF1">
    <property type="entry name" value="PHOSPHATIDATE CYTIDYLYLTRANSFERASE"/>
    <property type="match status" value="1"/>
</dbReference>
<evidence type="ECO:0000313" key="20">
    <source>
        <dbReference type="EMBL" id="SHJ25853.1"/>
    </source>
</evidence>
<evidence type="ECO:0000256" key="5">
    <source>
        <dbReference type="ARBA" id="ARBA00010185"/>
    </source>
</evidence>
<comment type="pathway">
    <text evidence="3 18">Phospholipid metabolism; CDP-diacylglycerol biosynthesis; CDP-diacylglycerol from sn-glycerol 3-phosphate: step 3/3.</text>
</comment>
<keyword evidence="11 18" id="KW-0812">Transmembrane</keyword>
<dbReference type="GO" id="GO:0004605">
    <property type="term" value="F:phosphatidate cytidylyltransferase activity"/>
    <property type="evidence" value="ECO:0007669"/>
    <property type="project" value="UniProtKB-EC"/>
</dbReference>
<comment type="similarity">
    <text evidence="5 18">Belongs to the CDS family.</text>
</comment>
<reference evidence="20 21" key="1">
    <citation type="submission" date="2016-11" db="EMBL/GenBank/DDBJ databases">
        <authorList>
            <person name="Jaros S."/>
            <person name="Januszkiewicz K."/>
            <person name="Wedrychowicz H."/>
        </authorList>
    </citation>
    <scope>NUCLEOTIDE SEQUENCE [LARGE SCALE GENOMIC DNA]</scope>
    <source>
        <strain evidence="20 21">DSM 15480</strain>
    </source>
</reference>
<feature type="transmembrane region" description="Helical" evidence="19">
    <location>
        <begin position="196"/>
        <end position="215"/>
    </location>
</feature>
<dbReference type="Proteomes" id="UP000184301">
    <property type="component" value="Unassembled WGS sequence"/>
</dbReference>
<evidence type="ECO:0000256" key="1">
    <source>
        <dbReference type="ARBA" id="ARBA00001698"/>
    </source>
</evidence>
<evidence type="ECO:0000256" key="12">
    <source>
        <dbReference type="ARBA" id="ARBA00022695"/>
    </source>
</evidence>
<comment type="catalytic activity">
    <reaction evidence="1 18">
        <text>a 1,2-diacyl-sn-glycero-3-phosphate + CTP + H(+) = a CDP-1,2-diacyl-sn-glycerol + diphosphate</text>
        <dbReference type="Rhea" id="RHEA:16229"/>
        <dbReference type="ChEBI" id="CHEBI:15378"/>
        <dbReference type="ChEBI" id="CHEBI:33019"/>
        <dbReference type="ChEBI" id="CHEBI:37563"/>
        <dbReference type="ChEBI" id="CHEBI:58332"/>
        <dbReference type="ChEBI" id="CHEBI:58608"/>
        <dbReference type="EC" id="2.7.7.41"/>
    </reaction>
</comment>
<feature type="transmembrane region" description="Helical" evidence="19">
    <location>
        <begin position="154"/>
        <end position="175"/>
    </location>
</feature>
<dbReference type="InterPro" id="IPR000374">
    <property type="entry name" value="PC_trans"/>
</dbReference>
<keyword evidence="17" id="KW-1208">Phospholipid metabolism</keyword>
<dbReference type="EC" id="2.7.7.41" evidence="6 18"/>
<dbReference type="GO" id="GO:0016024">
    <property type="term" value="P:CDP-diacylglycerol biosynthetic process"/>
    <property type="evidence" value="ECO:0007669"/>
    <property type="project" value="UniProtKB-UniPathway"/>
</dbReference>
<evidence type="ECO:0000256" key="4">
    <source>
        <dbReference type="ARBA" id="ARBA00005189"/>
    </source>
</evidence>
<evidence type="ECO:0000256" key="17">
    <source>
        <dbReference type="ARBA" id="ARBA00023264"/>
    </source>
</evidence>
<feature type="transmembrane region" description="Helical" evidence="19">
    <location>
        <begin position="264"/>
        <end position="285"/>
    </location>
</feature>
<evidence type="ECO:0000256" key="7">
    <source>
        <dbReference type="ARBA" id="ARBA00019373"/>
    </source>
</evidence>
<proteinExistence type="inferred from homology"/>
<evidence type="ECO:0000256" key="6">
    <source>
        <dbReference type="ARBA" id="ARBA00012487"/>
    </source>
</evidence>
<evidence type="ECO:0000256" key="11">
    <source>
        <dbReference type="ARBA" id="ARBA00022692"/>
    </source>
</evidence>
<keyword evidence="21" id="KW-1185">Reference proteome</keyword>
<sequence>MFKTRLLSGILLVIIALATIISGGKILFATLLIISLIGMSELYKVFQIHNKALGICGYIFAVVYYVYLYEMIAYEAGTMGTGLLGGAMETISGVGVAIIFMALVIAMMAIYVFTFPKFQVEQVMAAFFGVFYVAVMLSYIFQTRALADHGNFSVWLVFLCSWGCDTCAYCVGVLFGKHKMAPVLSPKKSIEGAVGGVAGAALLGALYALAINHWGGASASIPVYAGICAVGGLISMVGDLAASAIKRNHAVKDYGKLIPGHGGILDRFDSVIFVAPIIYYLLVLVY</sequence>
<dbReference type="GO" id="GO:0005886">
    <property type="term" value="C:plasma membrane"/>
    <property type="evidence" value="ECO:0007669"/>
    <property type="project" value="UniProtKB-SubCell"/>
</dbReference>
<keyword evidence="14" id="KW-0443">Lipid metabolism</keyword>
<gene>
    <name evidence="20" type="ORF">SAMN02745243_00152</name>
</gene>
<dbReference type="RefSeq" id="WP_073103798.1">
    <property type="nucleotide sequence ID" value="NZ_FQZY01000005.1"/>
</dbReference>
<dbReference type="OrthoDB" id="9799199at2"/>
<evidence type="ECO:0000256" key="16">
    <source>
        <dbReference type="ARBA" id="ARBA00023209"/>
    </source>
</evidence>
<dbReference type="Pfam" id="PF01148">
    <property type="entry name" value="CTP_transf_1"/>
    <property type="match status" value="1"/>
</dbReference>
<keyword evidence="16" id="KW-0594">Phospholipid biosynthesis</keyword>
<dbReference type="EMBL" id="FQZY01000005">
    <property type="protein sequence ID" value="SHJ25853.1"/>
    <property type="molecule type" value="Genomic_DNA"/>
</dbReference>
<evidence type="ECO:0000256" key="9">
    <source>
        <dbReference type="ARBA" id="ARBA00022516"/>
    </source>
</evidence>